<feature type="transmembrane region" description="Helical" evidence="1">
    <location>
        <begin position="256"/>
        <end position="280"/>
    </location>
</feature>
<dbReference type="SMART" id="SM00091">
    <property type="entry name" value="PAS"/>
    <property type="match status" value="1"/>
</dbReference>
<dbReference type="EMBL" id="PIQH01000001">
    <property type="protein sequence ID" value="RUO81441.1"/>
    <property type="molecule type" value="Genomic_DNA"/>
</dbReference>
<feature type="transmembrane region" description="Helical" evidence="1">
    <location>
        <begin position="112"/>
        <end position="134"/>
    </location>
</feature>
<dbReference type="PROSITE" id="PS50112">
    <property type="entry name" value="PAS"/>
    <property type="match status" value="1"/>
</dbReference>
<dbReference type="InterPro" id="IPR029787">
    <property type="entry name" value="Nucleotide_cyclase"/>
</dbReference>
<dbReference type="InterPro" id="IPR001633">
    <property type="entry name" value="EAL_dom"/>
</dbReference>
<accession>A0A432ZUB7</accession>
<feature type="transmembrane region" description="Helical" evidence="1">
    <location>
        <begin position="146"/>
        <end position="170"/>
    </location>
</feature>
<dbReference type="PROSITE" id="PS50924">
    <property type="entry name" value="MHYT"/>
    <property type="match status" value="1"/>
</dbReference>
<feature type="transmembrane region" description="Helical" evidence="1">
    <location>
        <begin position="37"/>
        <end position="56"/>
    </location>
</feature>
<dbReference type="OrthoDB" id="1316910at2"/>
<keyword evidence="1" id="KW-0812">Transmembrane</keyword>
<dbReference type="SUPFAM" id="SSF141868">
    <property type="entry name" value="EAL domain-like"/>
    <property type="match status" value="1"/>
</dbReference>
<evidence type="ECO:0000259" key="5">
    <source>
        <dbReference type="PROSITE" id="PS50887"/>
    </source>
</evidence>
<organism evidence="7 8">
    <name type="scientific">Idiomarina tyrosinivorans</name>
    <dbReference type="NCBI Taxonomy" id="1445662"/>
    <lineage>
        <taxon>Bacteria</taxon>
        <taxon>Pseudomonadati</taxon>
        <taxon>Pseudomonadota</taxon>
        <taxon>Gammaproteobacteria</taxon>
        <taxon>Alteromonadales</taxon>
        <taxon>Idiomarinaceae</taxon>
        <taxon>Idiomarina</taxon>
    </lineage>
</organism>
<dbReference type="Gene3D" id="3.30.70.270">
    <property type="match status" value="1"/>
</dbReference>
<gene>
    <name evidence="7" type="ORF">CWI84_01390</name>
</gene>
<feature type="domain" description="PAC" evidence="3">
    <location>
        <begin position="365"/>
        <end position="417"/>
    </location>
</feature>
<feature type="domain" description="GGDEF" evidence="5">
    <location>
        <begin position="445"/>
        <end position="583"/>
    </location>
</feature>
<dbReference type="CDD" id="cd01949">
    <property type="entry name" value="GGDEF"/>
    <property type="match status" value="1"/>
</dbReference>
<feature type="transmembrane region" description="Helical" evidence="1">
    <location>
        <begin position="216"/>
        <end position="236"/>
    </location>
</feature>
<name>A0A432ZUB7_9GAMM</name>
<dbReference type="Gene3D" id="3.30.450.20">
    <property type="entry name" value="PAS domain"/>
    <property type="match status" value="1"/>
</dbReference>
<dbReference type="InterPro" id="IPR005330">
    <property type="entry name" value="MHYT_dom"/>
</dbReference>
<dbReference type="SUPFAM" id="SSF55073">
    <property type="entry name" value="Nucleotide cyclase"/>
    <property type="match status" value="1"/>
</dbReference>
<dbReference type="SMART" id="SM00052">
    <property type="entry name" value="EAL"/>
    <property type="match status" value="1"/>
</dbReference>
<dbReference type="SMART" id="SM00086">
    <property type="entry name" value="PAC"/>
    <property type="match status" value="1"/>
</dbReference>
<evidence type="ECO:0000313" key="7">
    <source>
        <dbReference type="EMBL" id="RUO81441.1"/>
    </source>
</evidence>
<sequence length="843" mass="93846">MKTIRIFQRSFGKVLTMNSWLSAFFDFGQFGNLPLPAHYHFGLVLLSYLTALTGSYTALRMLDRARAYTEVETKTIWLVVTAMIGGIAVWSMHFIGMMAYEVPIPMSYSLSLTLLSIIPAMIGVGITFGLQIFYPQQHVPNWVCQLGGAVLGAGIGAMHYIGMAAMLMPAELRYDPLLFALSIVTAVGLGIVAAYSYRASIQRAQDREKPSSRSSFFTAIVISVAISGMHYIAMFAARLYAPSSAIAPSAEMHSDWLPVVIVVGVCILAFFGFVASRIDLKMVRNLRLLRMSGAQLYEVIGAIDDAVMLFNSERKLVLCNDAVSNILGYSQKDIVNRQLLLDDYLVDGAAIILEIRETLVSKPSWRGEVNVRHSDGHPVPVRLSVSIVQYNDSNEHHYVILMTDLTQQKQSEAHIRQLAFEDSVTALPNRRALLDELDRLLKRQHYGTLLLIDIDKFKALNNTMGTKAGDDFLRQFGARLRASFDDDCVVARVASNEFAVACSKRFSSAGSDELHEIRNACRMLQAEIAEPFQLRDYQHSCSVTMGVTQLRQGVDANQLMIEASLALSQAKKEGPASVVIYYQGLATAISERVVLEQELRAAISDNELRLYLQPQVDTDGKIIGAEGLLRWPHPTRGWISPGQFIPLAEESGLIVALGDWVADQALEILERWQSQPHLANLILSINVSAPQFQQPDFTSKMRGRMNQHPGVQSRLKLELTESVLMENIDSTIDTLHQLKQHGVLFALDDFGTGYSSLSYLMRIPFDTLKIDVAFVRDMHESAQKAAIVRTITELSRVLSMDTIAEGVERPEQRHQLESLGCHIYQGFLYSPAVSLEEFEKLVG</sequence>
<dbReference type="InterPro" id="IPR052155">
    <property type="entry name" value="Biofilm_reg_signaling"/>
</dbReference>
<dbReference type="Proteomes" id="UP000287996">
    <property type="component" value="Unassembled WGS sequence"/>
</dbReference>
<keyword evidence="1" id="KW-0472">Membrane</keyword>
<feature type="domain" description="PAS" evidence="2">
    <location>
        <begin position="292"/>
        <end position="342"/>
    </location>
</feature>
<dbReference type="InterPro" id="IPR001610">
    <property type="entry name" value="PAC"/>
</dbReference>
<dbReference type="Pfam" id="PF00563">
    <property type="entry name" value="EAL"/>
    <property type="match status" value="1"/>
</dbReference>
<dbReference type="PANTHER" id="PTHR44757">
    <property type="entry name" value="DIGUANYLATE CYCLASE DGCP"/>
    <property type="match status" value="1"/>
</dbReference>
<evidence type="ECO:0000259" key="4">
    <source>
        <dbReference type="PROSITE" id="PS50883"/>
    </source>
</evidence>
<dbReference type="CDD" id="cd01948">
    <property type="entry name" value="EAL"/>
    <property type="match status" value="1"/>
</dbReference>
<dbReference type="SMART" id="SM00267">
    <property type="entry name" value="GGDEF"/>
    <property type="match status" value="1"/>
</dbReference>
<reference evidence="7 8" key="1">
    <citation type="journal article" date="2011" name="Front. Microbiol.">
        <title>Genomic signatures of strain selection and enhancement in Bacillus atrophaeus var. globigii, a historical biowarfare simulant.</title>
        <authorList>
            <person name="Gibbons H.S."/>
            <person name="Broomall S.M."/>
            <person name="McNew L.A."/>
            <person name="Daligault H."/>
            <person name="Chapman C."/>
            <person name="Bruce D."/>
            <person name="Karavis M."/>
            <person name="Krepps M."/>
            <person name="McGregor P.A."/>
            <person name="Hong C."/>
            <person name="Park K.H."/>
            <person name="Akmal A."/>
            <person name="Feldman A."/>
            <person name="Lin J.S."/>
            <person name="Chang W.E."/>
            <person name="Higgs B.W."/>
            <person name="Demirev P."/>
            <person name="Lindquist J."/>
            <person name="Liem A."/>
            <person name="Fochler E."/>
            <person name="Read T.D."/>
            <person name="Tapia R."/>
            <person name="Johnson S."/>
            <person name="Bishop-Lilly K.A."/>
            <person name="Detter C."/>
            <person name="Han C."/>
            <person name="Sozhamannan S."/>
            <person name="Rosenzweig C.N."/>
            <person name="Skowronski E.W."/>
        </authorList>
    </citation>
    <scope>NUCLEOTIDE SEQUENCE [LARGE SCALE GENOMIC DNA]</scope>
    <source>
        <strain evidence="7 8">CC-PW-9</strain>
    </source>
</reference>
<dbReference type="PROSITE" id="PS50113">
    <property type="entry name" value="PAC"/>
    <property type="match status" value="1"/>
</dbReference>
<dbReference type="InterPro" id="IPR000160">
    <property type="entry name" value="GGDEF_dom"/>
</dbReference>
<dbReference type="InterPro" id="IPR000700">
    <property type="entry name" value="PAS-assoc_C"/>
</dbReference>
<keyword evidence="8" id="KW-1185">Reference proteome</keyword>
<protein>
    <submittedName>
        <fullName evidence="7">Bifunctional diguanylate cyclase/phosphodiesterase</fullName>
    </submittedName>
</protein>
<dbReference type="NCBIfam" id="TIGR00254">
    <property type="entry name" value="GGDEF"/>
    <property type="match status" value="1"/>
</dbReference>
<dbReference type="InterPro" id="IPR000014">
    <property type="entry name" value="PAS"/>
</dbReference>
<feature type="transmembrane region" description="Helical" evidence="1">
    <location>
        <begin position="176"/>
        <end position="195"/>
    </location>
</feature>
<dbReference type="CDD" id="cd00130">
    <property type="entry name" value="PAS"/>
    <property type="match status" value="1"/>
</dbReference>
<comment type="caution">
    <text evidence="7">The sequence shown here is derived from an EMBL/GenBank/DDBJ whole genome shotgun (WGS) entry which is preliminary data.</text>
</comment>
<feature type="transmembrane region" description="Helical" evidence="1">
    <location>
        <begin position="76"/>
        <end position="100"/>
    </location>
</feature>
<evidence type="ECO:0000259" key="3">
    <source>
        <dbReference type="PROSITE" id="PS50113"/>
    </source>
</evidence>
<dbReference type="NCBIfam" id="TIGR00229">
    <property type="entry name" value="sensory_box"/>
    <property type="match status" value="1"/>
</dbReference>
<evidence type="ECO:0000256" key="1">
    <source>
        <dbReference type="PROSITE-ProRule" id="PRU00244"/>
    </source>
</evidence>
<evidence type="ECO:0000313" key="8">
    <source>
        <dbReference type="Proteomes" id="UP000287996"/>
    </source>
</evidence>
<dbReference type="InterPro" id="IPR035965">
    <property type="entry name" value="PAS-like_dom_sf"/>
</dbReference>
<dbReference type="SUPFAM" id="SSF55785">
    <property type="entry name" value="PYP-like sensor domain (PAS domain)"/>
    <property type="match status" value="1"/>
</dbReference>
<proteinExistence type="predicted"/>
<dbReference type="PROSITE" id="PS50887">
    <property type="entry name" value="GGDEF"/>
    <property type="match status" value="1"/>
</dbReference>
<evidence type="ECO:0000259" key="2">
    <source>
        <dbReference type="PROSITE" id="PS50112"/>
    </source>
</evidence>
<keyword evidence="1" id="KW-1133">Transmembrane helix</keyword>
<evidence type="ECO:0000259" key="6">
    <source>
        <dbReference type="PROSITE" id="PS50924"/>
    </source>
</evidence>
<dbReference type="Pfam" id="PF03707">
    <property type="entry name" value="MHYT"/>
    <property type="match status" value="3"/>
</dbReference>
<dbReference type="InterPro" id="IPR035919">
    <property type="entry name" value="EAL_sf"/>
</dbReference>
<dbReference type="Pfam" id="PF00990">
    <property type="entry name" value="GGDEF"/>
    <property type="match status" value="1"/>
</dbReference>
<dbReference type="Gene3D" id="3.20.20.450">
    <property type="entry name" value="EAL domain"/>
    <property type="match status" value="1"/>
</dbReference>
<feature type="domain" description="MHYT" evidence="6">
    <location>
        <begin position="39"/>
        <end position="240"/>
    </location>
</feature>
<feature type="domain" description="EAL" evidence="4">
    <location>
        <begin position="592"/>
        <end position="843"/>
    </location>
</feature>
<dbReference type="GO" id="GO:0016020">
    <property type="term" value="C:membrane"/>
    <property type="evidence" value="ECO:0007669"/>
    <property type="project" value="UniProtKB-UniRule"/>
</dbReference>
<dbReference type="InterPro" id="IPR043128">
    <property type="entry name" value="Rev_trsase/Diguanyl_cyclase"/>
</dbReference>
<dbReference type="AlphaFoldDB" id="A0A432ZUB7"/>
<dbReference type="PANTHER" id="PTHR44757:SF2">
    <property type="entry name" value="BIOFILM ARCHITECTURE MAINTENANCE PROTEIN MBAA"/>
    <property type="match status" value="1"/>
</dbReference>
<dbReference type="PROSITE" id="PS50883">
    <property type="entry name" value="EAL"/>
    <property type="match status" value="1"/>
</dbReference>
<dbReference type="Pfam" id="PF13426">
    <property type="entry name" value="PAS_9"/>
    <property type="match status" value="1"/>
</dbReference>